<evidence type="ECO:0000256" key="1">
    <source>
        <dbReference type="SAM" id="MobiDB-lite"/>
    </source>
</evidence>
<comment type="caution">
    <text evidence="3">The sequence shown here is derived from an EMBL/GenBank/DDBJ whole genome shotgun (WGS) entry which is preliminary data.</text>
</comment>
<dbReference type="SUPFAM" id="SSF51735">
    <property type="entry name" value="NAD(P)-binding Rossmann-fold domains"/>
    <property type="match status" value="1"/>
</dbReference>
<evidence type="ECO:0000259" key="2">
    <source>
        <dbReference type="Pfam" id="PF24964"/>
    </source>
</evidence>
<sequence length="345" mass="38220">MPRTNRQSHSVPTDGKIVRRNLGDDERQKVYRLLLERSVEGKLKHGTIAIVLRIVGCHWRTVSRLWAQARASIDKGSLVADVAVKRKGNPGAKSRRSSDEVEEAKSVALDDRQTLRSTAEKSGIPKTTILRHMKTSSILRARSNHVKPILTTKNQVWRVRHAMSLLLPQLCGGHIFANMRDFVHIDEKWFNITKVKRRFYAYNNEALALRRVQSTKFITKVCAGNTTYSPLKKHGAGPGKKVGVIGIGGLGHLEREGVQGALGSAPLHPEAVKAYAQSFDILLCTSYGPTTNWDMLLSLVATLGTFVLVGLPEKPITDGSFSLVPHKLSFVGSLIRSPSQIEERL</sequence>
<dbReference type="EMBL" id="VJMJ01000380">
    <property type="protein sequence ID" value="KAF0721612.1"/>
    <property type="molecule type" value="Genomic_DNA"/>
</dbReference>
<keyword evidence="4" id="KW-1185">Reference proteome</keyword>
<organism evidence="3 4">
    <name type="scientific">Aphanomyces euteiches</name>
    <dbReference type="NCBI Taxonomy" id="100861"/>
    <lineage>
        <taxon>Eukaryota</taxon>
        <taxon>Sar</taxon>
        <taxon>Stramenopiles</taxon>
        <taxon>Oomycota</taxon>
        <taxon>Saprolegniomycetes</taxon>
        <taxon>Saprolegniales</taxon>
        <taxon>Verrucalvaceae</taxon>
        <taxon>Aphanomyces</taxon>
    </lineage>
</organism>
<dbReference type="AlphaFoldDB" id="A0A6G0W6D2"/>
<dbReference type="Proteomes" id="UP000481153">
    <property type="component" value="Unassembled WGS sequence"/>
</dbReference>
<gene>
    <name evidence="3" type="ORF">Ae201684_019047</name>
</gene>
<dbReference type="Pfam" id="PF24964">
    <property type="entry name" value="DUF7769"/>
    <property type="match status" value="1"/>
</dbReference>
<evidence type="ECO:0000313" key="4">
    <source>
        <dbReference type="Proteomes" id="UP000481153"/>
    </source>
</evidence>
<evidence type="ECO:0000313" key="3">
    <source>
        <dbReference type="EMBL" id="KAF0721612.1"/>
    </source>
</evidence>
<dbReference type="InterPro" id="IPR056671">
    <property type="entry name" value="DUF7769"/>
</dbReference>
<dbReference type="PANTHER" id="PTHR33889">
    <property type="entry name" value="OS04G0681850 PROTEIN"/>
    <property type="match status" value="1"/>
</dbReference>
<proteinExistence type="predicted"/>
<feature type="domain" description="DUF7769" evidence="2">
    <location>
        <begin position="24"/>
        <end position="75"/>
    </location>
</feature>
<feature type="compositionally biased region" description="Polar residues" evidence="1">
    <location>
        <begin position="1"/>
        <end position="11"/>
    </location>
</feature>
<protein>
    <recommendedName>
        <fullName evidence="2">DUF7769 domain-containing protein</fullName>
    </recommendedName>
</protein>
<dbReference type="VEuPathDB" id="FungiDB:AeMF1_003947"/>
<reference evidence="3 4" key="1">
    <citation type="submission" date="2019-07" db="EMBL/GenBank/DDBJ databases">
        <title>Genomics analysis of Aphanomyces spp. identifies a new class of oomycete effector associated with host adaptation.</title>
        <authorList>
            <person name="Gaulin E."/>
        </authorList>
    </citation>
    <scope>NUCLEOTIDE SEQUENCE [LARGE SCALE GENOMIC DNA]</scope>
    <source>
        <strain evidence="3 4">ATCC 201684</strain>
    </source>
</reference>
<dbReference type="InterPro" id="IPR036291">
    <property type="entry name" value="NAD(P)-bd_dom_sf"/>
</dbReference>
<accession>A0A6G0W6D2</accession>
<name>A0A6G0W6D2_9STRA</name>
<dbReference type="PANTHER" id="PTHR33889:SF7">
    <property type="entry name" value="OS04G0681850 PROTEIN"/>
    <property type="match status" value="1"/>
</dbReference>
<feature type="region of interest" description="Disordered" evidence="1">
    <location>
        <begin position="1"/>
        <end position="21"/>
    </location>
</feature>
<dbReference type="VEuPathDB" id="FungiDB:AeMF1_008720"/>
<dbReference type="Gene3D" id="3.40.50.720">
    <property type="entry name" value="NAD(P)-binding Rossmann-like Domain"/>
    <property type="match status" value="2"/>
</dbReference>